<dbReference type="AlphaFoldDB" id="A0A2P2NKK2"/>
<name>A0A2P2NKK2_RHIMU</name>
<accession>A0A2P2NKK2</accession>
<sequence>MEYLICLSHQKLTNFQIANLFYNSKSEQYFAAMEPCWQHLRRA</sequence>
<reference evidence="1" key="1">
    <citation type="submission" date="2018-02" db="EMBL/GenBank/DDBJ databases">
        <title>Rhizophora mucronata_Transcriptome.</title>
        <authorList>
            <person name="Meera S.P."/>
            <person name="Sreeshan A."/>
            <person name="Augustine A."/>
        </authorList>
    </citation>
    <scope>NUCLEOTIDE SEQUENCE</scope>
    <source>
        <tissue evidence="1">Leaf</tissue>
    </source>
</reference>
<proteinExistence type="predicted"/>
<evidence type="ECO:0000313" key="1">
    <source>
        <dbReference type="EMBL" id="MBX43031.1"/>
    </source>
</evidence>
<dbReference type="EMBL" id="GGEC01062547">
    <property type="protein sequence ID" value="MBX43031.1"/>
    <property type="molecule type" value="Transcribed_RNA"/>
</dbReference>
<protein>
    <submittedName>
        <fullName evidence="1">Uncharacterized protein</fullName>
    </submittedName>
</protein>
<organism evidence="1">
    <name type="scientific">Rhizophora mucronata</name>
    <name type="common">Asiatic mangrove</name>
    <dbReference type="NCBI Taxonomy" id="61149"/>
    <lineage>
        <taxon>Eukaryota</taxon>
        <taxon>Viridiplantae</taxon>
        <taxon>Streptophyta</taxon>
        <taxon>Embryophyta</taxon>
        <taxon>Tracheophyta</taxon>
        <taxon>Spermatophyta</taxon>
        <taxon>Magnoliopsida</taxon>
        <taxon>eudicotyledons</taxon>
        <taxon>Gunneridae</taxon>
        <taxon>Pentapetalae</taxon>
        <taxon>rosids</taxon>
        <taxon>fabids</taxon>
        <taxon>Malpighiales</taxon>
        <taxon>Rhizophoraceae</taxon>
        <taxon>Rhizophora</taxon>
    </lineage>
</organism>